<evidence type="ECO:0000256" key="1">
    <source>
        <dbReference type="ARBA" id="ARBA00022614"/>
    </source>
</evidence>
<dbReference type="InterPro" id="IPR003591">
    <property type="entry name" value="Leu-rich_rpt_typical-subtyp"/>
</dbReference>
<reference evidence="6" key="1">
    <citation type="submission" date="2025-08" db="UniProtKB">
        <authorList>
            <consortium name="RefSeq"/>
        </authorList>
    </citation>
    <scope>IDENTIFICATION</scope>
    <source>
        <tissue evidence="6">Whole body</tissue>
    </source>
</reference>
<dbReference type="Gene3D" id="3.80.10.10">
    <property type="entry name" value="Ribonuclease Inhibitor"/>
    <property type="match status" value="3"/>
</dbReference>
<gene>
    <name evidence="6" type="primary">LOC107073285</name>
</gene>
<dbReference type="SMART" id="SM00369">
    <property type="entry name" value="LRR_TYP"/>
    <property type="match status" value="11"/>
</dbReference>
<sequence>MATTIAVIFCLIFTTTYAYNPTTCGKIQNCQCSTNITGEIKFINISDKDVDFGIKVKSWVDLQLDCNNLDWDEFDIKRINFEDLIDLVEFKNCKLPREFTLKQIVQMFGIKETNGVSFQSYNDLSNALKKEHLQGFPNVSKLILSHNGLNEISPDWFNSFPYLESLDLSENPLVLYKDIFNETLNLKELDLSGIEIKQLPAYLFTKLKRIEILNLERMSMEVFHDPTFERLKTLKYLNLGSNLLTNLQDYLFFGLMKLETIDLSNNTFNEFSPELFSQNKKLKKVLLNNNKGELTTLPDKLFMQLTNLEEVQLRNNGLKSLPVNLFRGSTSLKYIDLSENFLQEIPELIFRDLQNVKKLSIRYNMIERLPDLIFRYVTNVTNLDLSFNRIDYVQRYLFNGLKLLKELNMEGNGLKYINNDAFKTNIELSIAKFSNNQLQFNYAHSKSSPFCENFHLTELHLANNQIKDFLWDFNLGQRTLQLLNLSHNDISKISAVNLIFASDDIVVDLRYNKIRHILLNEIDKYSYHNKKESNIIVYVENNPVLCDCDLYDLVRYVNKDMPYTAYNFVKLRLGNLRCLQPNGTEGPQIDQLNFKTYKCLETQYFKLPDNCQYKCTCHVRPRDLRRVLDCSHKNLFVFKPDMDKIYLVGIHTLIVDLRWNNLRKIDSFKPLEMAAIERLYLSNNKIFQLSADTLPEKLNVLELHNNKLSRLDKSVIDFFKRQNFRRFTLSGNPFKCDCNTTYLLNFIEEQQHIHKDLKNLKCKKKMFL</sequence>
<dbReference type="InterPro" id="IPR001611">
    <property type="entry name" value="Leu-rich_rpt"/>
</dbReference>
<dbReference type="PANTHER" id="PTHR24369">
    <property type="entry name" value="ANTIGEN BSP, PUTATIVE-RELATED"/>
    <property type="match status" value="1"/>
</dbReference>
<evidence type="ECO:0000256" key="2">
    <source>
        <dbReference type="ARBA" id="ARBA00022729"/>
    </source>
</evidence>
<keyword evidence="2 4" id="KW-0732">Signal</keyword>
<feature type="chain" id="PRO_5047432726" evidence="4">
    <location>
        <begin position="19"/>
        <end position="768"/>
    </location>
</feature>
<feature type="signal peptide" evidence="4">
    <location>
        <begin position="1"/>
        <end position="18"/>
    </location>
</feature>
<organism evidence="5 6">
    <name type="scientific">Polistes dominula</name>
    <name type="common">European paper wasp</name>
    <name type="synonym">Vespa dominula</name>
    <dbReference type="NCBI Taxonomy" id="743375"/>
    <lineage>
        <taxon>Eukaryota</taxon>
        <taxon>Metazoa</taxon>
        <taxon>Ecdysozoa</taxon>
        <taxon>Arthropoda</taxon>
        <taxon>Hexapoda</taxon>
        <taxon>Insecta</taxon>
        <taxon>Pterygota</taxon>
        <taxon>Neoptera</taxon>
        <taxon>Endopterygota</taxon>
        <taxon>Hymenoptera</taxon>
        <taxon>Apocrita</taxon>
        <taxon>Aculeata</taxon>
        <taxon>Vespoidea</taxon>
        <taxon>Vespidae</taxon>
        <taxon>Polistinae</taxon>
        <taxon>Polistini</taxon>
        <taxon>Polistes</taxon>
    </lineage>
</organism>
<name>A0ABM1JA71_POLDO</name>
<keyword evidence="1" id="KW-0433">Leucine-rich repeat</keyword>
<accession>A0ABM1JA71</accession>
<dbReference type="InterPro" id="IPR050541">
    <property type="entry name" value="LRR_TM_domain-containing"/>
</dbReference>
<dbReference type="InterPro" id="IPR032675">
    <property type="entry name" value="LRR_dom_sf"/>
</dbReference>
<keyword evidence="5" id="KW-1185">Reference proteome</keyword>
<dbReference type="Proteomes" id="UP000694924">
    <property type="component" value="Unplaced"/>
</dbReference>
<evidence type="ECO:0000256" key="4">
    <source>
        <dbReference type="SAM" id="SignalP"/>
    </source>
</evidence>
<evidence type="ECO:0000256" key="3">
    <source>
        <dbReference type="ARBA" id="ARBA00022737"/>
    </source>
</evidence>
<dbReference type="SMART" id="SM00364">
    <property type="entry name" value="LRR_BAC"/>
    <property type="match status" value="5"/>
</dbReference>
<evidence type="ECO:0000313" key="5">
    <source>
        <dbReference type="Proteomes" id="UP000694924"/>
    </source>
</evidence>
<proteinExistence type="predicted"/>
<dbReference type="PROSITE" id="PS51450">
    <property type="entry name" value="LRR"/>
    <property type="match status" value="3"/>
</dbReference>
<evidence type="ECO:0000313" key="6">
    <source>
        <dbReference type="RefSeq" id="XP_015189359.1"/>
    </source>
</evidence>
<dbReference type="RefSeq" id="XP_015189359.1">
    <property type="nucleotide sequence ID" value="XM_015333873.1"/>
</dbReference>
<protein>
    <submittedName>
        <fullName evidence="6">Protein toll-like</fullName>
    </submittedName>
</protein>
<dbReference type="Pfam" id="PF13855">
    <property type="entry name" value="LRR_8"/>
    <property type="match status" value="3"/>
</dbReference>
<dbReference type="SUPFAM" id="SSF52058">
    <property type="entry name" value="L domain-like"/>
    <property type="match status" value="3"/>
</dbReference>
<dbReference type="GeneID" id="107073285"/>
<keyword evidence="3" id="KW-0677">Repeat</keyword>
<dbReference type="PANTHER" id="PTHR24369:SF210">
    <property type="entry name" value="CHAOPTIN-RELATED"/>
    <property type="match status" value="1"/>
</dbReference>